<evidence type="ECO:0000313" key="4">
    <source>
        <dbReference type="Proteomes" id="UP001428817"/>
    </source>
</evidence>
<proteinExistence type="predicted"/>
<evidence type="ECO:0000259" key="2">
    <source>
        <dbReference type="Pfam" id="PF18726"/>
    </source>
</evidence>
<feature type="domain" description="SAV-6107-like HEPN" evidence="2">
    <location>
        <begin position="51"/>
        <end position="142"/>
    </location>
</feature>
<feature type="region of interest" description="Disordered" evidence="1">
    <location>
        <begin position="1"/>
        <end position="30"/>
    </location>
</feature>
<dbReference type="Proteomes" id="UP001428817">
    <property type="component" value="Unassembled WGS sequence"/>
</dbReference>
<dbReference type="EMBL" id="BAABJP010000039">
    <property type="protein sequence ID" value="GAA5167949.1"/>
    <property type="molecule type" value="Genomic_DNA"/>
</dbReference>
<gene>
    <name evidence="3" type="ORF">GCM10023321_61350</name>
</gene>
<dbReference type="InterPro" id="IPR040891">
    <property type="entry name" value="HEPN_SAV_6107"/>
</dbReference>
<dbReference type="Pfam" id="PF18726">
    <property type="entry name" value="HEPN_SAV_6107"/>
    <property type="match status" value="1"/>
</dbReference>
<dbReference type="RefSeq" id="WP_185065322.1">
    <property type="nucleotide sequence ID" value="NZ_BAABJP010000039.1"/>
</dbReference>
<accession>A0ABP9QUX5</accession>
<keyword evidence="4" id="KW-1185">Reference proteome</keyword>
<sequence>MSRTATPPRTRPLVPRPRPGGSARATPPPSAPALALLRQAEAGLAEAELTTDDPCRRYASAYLAALRAGAAVLAVRAQPSARQRAGRSVWQLLTRVTPELAEWAAFFAANSATRSAAEAGISRLVSARAADDLLRQAEQFVGLSRSLVCPS</sequence>
<comment type="caution">
    <text evidence="3">The sequence shown here is derived from an EMBL/GenBank/DDBJ whole genome shotgun (WGS) entry which is preliminary data.</text>
</comment>
<protein>
    <recommendedName>
        <fullName evidence="2">SAV-6107-like HEPN domain-containing protein</fullName>
    </recommendedName>
</protein>
<feature type="compositionally biased region" description="Low complexity" evidence="1">
    <location>
        <begin position="1"/>
        <end position="25"/>
    </location>
</feature>
<evidence type="ECO:0000313" key="3">
    <source>
        <dbReference type="EMBL" id="GAA5167949.1"/>
    </source>
</evidence>
<reference evidence="4" key="1">
    <citation type="journal article" date="2019" name="Int. J. Syst. Evol. Microbiol.">
        <title>The Global Catalogue of Microorganisms (GCM) 10K type strain sequencing project: providing services to taxonomists for standard genome sequencing and annotation.</title>
        <authorList>
            <consortium name="The Broad Institute Genomics Platform"/>
            <consortium name="The Broad Institute Genome Sequencing Center for Infectious Disease"/>
            <person name="Wu L."/>
            <person name="Ma J."/>
        </authorList>
    </citation>
    <scope>NUCLEOTIDE SEQUENCE [LARGE SCALE GENOMIC DNA]</scope>
    <source>
        <strain evidence="4">JCM 18303</strain>
    </source>
</reference>
<organism evidence="3 4">
    <name type="scientific">Pseudonocardia eucalypti</name>
    <dbReference type="NCBI Taxonomy" id="648755"/>
    <lineage>
        <taxon>Bacteria</taxon>
        <taxon>Bacillati</taxon>
        <taxon>Actinomycetota</taxon>
        <taxon>Actinomycetes</taxon>
        <taxon>Pseudonocardiales</taxon>
        <taxon>Pseudonocardiaceae</taxon>
        <taxon>Pseudonocardia</taxon>
    </lineage>
</organism>
<name>A0ABP9QUX5_9PSEU</name>
<evidence type="ECO:0000256" key="1">
    <source>
        <dbReference type="SAM" id="MobiDB-lite"/>
    </source>
</evidence>